<keyword evidence="8" id="KW-1133">Transmembrane helix</keyword>
<comment type="similarity">
    <text evidence="4">Belongs to the CDIP1/LITAF family.</text>
</comment>
<dbReference type="InterPro" id="IPR037519">
    <property type="entry name" value="LITAF_fam"/>
</dbReference>
<dbReference type="PANTHER" id="PTHR23292:SF28">
    <property type="entry name" value="LIPOPOLYSACCHARIDE-INDUCED TUMOR NECROSIS FACTOR-ALPHA FACTOR-LIKE"/>
    <property type="match status" value="1"/>
</dbReference>
<evidence type="ECO:0000256" key="3">
    <source>
        <dbReference type="ARBA" id="ARBA00004630"/>
    </source>
</evidence>
<protein>
    <recommendedName>
        <fullName evidence="9">LITAF domain-containing protein</fullName>
    </recommendedName>
</protein>
<dbReference type="Proteomes" id="UP000472267">
    <property type="component" value="Chromosome 4"/>
</dbReference>
<dbReference type="OMA" id="KFVSYDM"/>
<reference evidence="10" key="2">
    <citation type="submission" date="2025-08" db="UniProtKB">
        <authorList>
            <consortium name="Ensembl"/>
        </authorList>
    </citation>
    <scope>IDENTIFICATION</scope>
</reference>
<evidence type="ECO:0000256" key="2">
    <source>
        <dbReference type="ARBA" id="ARBA00004414"/>
    </source>
</evidence>
<dbReference type="GO" id="GO:0098560">
    <property type="term" value="C:cytoplasmic side of late endosome membrane"/>
    <property type="evidence" value="ECO:0007669"/>
    <property type="project" value="TreeGrafter"/>
</dbReference>
<dbReference type="SMART" id="SM00714">
    <property type="entry name" value="LITAF"/>
    <property type="match status" value="1"/>
</dbReference>
<keyword evidence="8" id="KW-0812">Transmembrane</keyword>
<dbReference type="PROSITE" id="PS51837">
    <property type="entry name" value="LITAF"/>
    <property type="match status" value="1"/>
</dbReference>
<feature type="transmembrane region" description="Helical" evidence="8">
    <location>
        <begin position="65"/>
        <end position="87"/>
    </location>
</feature>
<evidence type="ECO:0000256" key="6">
    <source>
        <dbReference type="ARBA" id="ARBA00022833"/>
    </source>
</evidence>
<organism evidence="10 11">
    <name type="scientific">Salarias fasciatus</name>
    <name type="common">Jewelled blenny</name>
    <name type="synonym">Blennius fasciatus</name>
    <dbReference type="NCBI Taxonomy" id="181472"/>
    <lineage>
        <taxon>Eukaryota</taxon>
        <taxon>Metazoa</taxon>
        <taxon>Chordata</taxon>
        <taxon>Craniata</taxon>
        <taxon>Vertebrata</taxon>
        <taxon>Euteleostomi</taxon>
        <taxon>Actinopterygii</taxon>
        <taxon>Neopterygii</taxon>
        <taxon>Teleostei</taxon>
        <taxon>Neoteleostei</taxon>
        <taxon>Acanthomorphata</taxon>
        <taxon>Ovalentaria</taxon>
        <taxon>Blenniimorphae</taxon>
        <taxon>Blenniiformes</taxon>
        <taxon>Blennioidei</taxon>
        <taxon>Blenniidae</taxon>
        <taxon>Salariinae</taxon>
        <taxon>Salarias</taxon>
    </lineage>
</organism>
<dbReference type="Pfam" id="PF10601">
    <property type="entry name" value="zf-LITAF-like"/>
    <property type="match status" value="1"/>
</dbReference>
<evidence type="ECO:0000313" key="10">
    <source>
        <dbReference type="Ensembl" id="ENSSFAP00005016982.1"/>
    </source>
</evidence>
<keyword evidence="7 8" id="KW-0472">Membrane</keyword>
<evidence type="ECO:0000256" key="5">
    <source>
        <dbReference type="ARBA" id="ARBA00022723"/>
    </source>
</evidence>
<sequence length="100" mass="11385">LYKVHSPFNPQDTNRPVINTTGINDDGRSKYVSYDTGLGFNPGTTTCSSCQQQVRTNVEYKAGKYAWLFCLLFICLGPVLCLIPFFMKRVLHVEKRKCCK</sequence>
<accession>A0A672GFE1</accession>
<reference evidence="10" key="1">
    <citation type="submission" date="2019-06" db="EMBL/GenBank/DDBJ databases">
        <authorList>
            <consortium name="Wellcome Sanger Institute Data Sharing"/>
        </authorList>
    </citation>
    <scope>NUCLEOTIDE SEQUENCE [LARGE SCALE GENOMIC DNA]</scope>
</reference>
<keyword evidence="11" id="KW-1185">Reference proteome</keyword>
<evidence type="ECO:0000313" key="11">
    <source>
        <dbReference type="Proteomes" id="UP000472267"/>
    </source>
</evidence>
<keyword evidence="5" id="KW-0479">Metal-binding</keyword>
<dbReference type="PANTHER" id="PTHR23292">
    <property type="entry name" value="LIPOPOLYSACCHARIDE-INDUCED TUMOR NECROSIS FACTOR-ALPHA FACTOR"/>
    <property type="match status" value="1"/>
</dbReference>
<dbReference type="GO" id="GO:0005634">
    <property type="term" value="C:nucleus"/>
    <property type="evidence" value="ECO:0007669"/>
    <property type="project" value="TreeGrafter"/>
</dbReference>
<evidence type="ECO:0000259" key="9">
    <source>
        <dbReference type="PROSITE" id="PS51837"/>
    </source>
</evidence>
<reference evidence="10" key="3">
    <citation type="submission" date="2025-09" db="UniProtKB">
        <authorList>
            <consortium name="Ensembl"/>
        </authorList>
    </citation>
    <scope>IDENTIFICATION</scope>
</reference>
<dbReference type="AlphaFoldDB" id="A0A672GFE1"/>
<proteinExistence type="inferred from homology"/>
<dbReference type="InterPro" id="IPR006629">
    <property type="entry name" value="LITAF"/>
</dbReference>
<feature type="domain" description="LITAF" evidence="9">
    <location>
        <begin position="27"/>
        <end position="100"/>
    </location>
</feature>
<dbReference type="GO" id="GO:0098574">
    <property type="term" value="C:cytoplasmic side of lysosomal membrane"/>
    <property type="evidence" value="ECO:0007669"/>
    <property type="project" value="TreeGrafter"/>
</dbReference>
<evidence type="ECO:0000256" key="8">
    <source>
        <dbReference type="SAM" id="Phobius"/>
    </source>
</evidence>
<keyword evidence="6" id="KW-0862">Zinc</keyword>
<dbReference type="InParanoid" id="A0A672GFE1"/>
<comment type="subcellular location">
    <subcellularLocation>
        <location evidence="1">Endosome membrane</location>
        <topology evidence="1">Peripheral membrane protein</topology>
        <orientation evidence="1">Cytoplasmic side</orientation>
    </subcellularLocation>
    <subcellularLocation>
        <location evidence="2">Late endosome membrane</location>
    </subcellularLocation>
    <subcellularLocation>
        <location evidence="3">Lysosome membrane</location>
        <topology evidence="3">Peripheral membrane protein</topology>
        <orientation evidence="3">Cytoplasmic side</orientation>
    </subcellularLocation>
</comment>
<dbReference type="Ensembl" id="ENSSFAT00005017643.1">
    <property type="protein sequence ID" value="ENSSFAP00005016982.1"/>
    <property type="gene ID" value="ENSSFAG00005008982.1"/>
</dbReference>
<name>A0A672GFE1_SALFA</name>
<evidence type="ECO:0000256" key="1">
    <source>
        <dbReference type="ARBA" id="ARBA00004125"/>
    </source>
</evidence>
<evidence type="ECO:0000256" key="7">
    <source>
        <dbReference type="ARBA" id="ARBA00023136"/>
    </source>
</evidence>
<dbReference type="GO" id="GO:0008270">
    <property type="term" value="F:zinc ion binding"/>
    <property type="evidence" value="ECO:0007669"/>
    <property type="project" value="TreeGrafter"/>
</dbReference>
<evidence type="ECO:0000256" key="4">
    <source>
        <dbReference type="ARBA" id="ARBA00005975"/>
    </source>
</evidence>